<proteinExistence type="predicted"/>
<reference evidence="2" key="2">
    <citation type="submission" date="2016-02" db="EMBL/GenBank/DDBJ databases">
        <title>Genome sequencing of Aspergillus luchuensis NBRC 4314.</title>
        <authorList>
            <person name="Yamada O."/>
        </authorList>
    </citation>
    <scope>NUCLEOTIDE SEQUENCE [LARGE SCALE GENOMIC DNA]</scope>
    <source>
        <strain evidence="2">RIB 2604</strain>
    </source>
</reference>
<dbReference type="Proteomes" id="UP000075230">
    <property type="component" value="Unassembled WGS sequence"/>
</dbReference>
<sequence>MTYPYIITEHVMDAQFMREYPRATANQDTPLKLCIKQYIPIDNPHPKNGDLTIVAAHGTGFAKELYEPLWEDLHARSKKEGFNIGSIWIADATNQGVSGVINEVGLGNDRE</sequence>
<dbReference type="AlphaFoldDB" id="A0A146EZA7"/>
<accession>A0A146EZA7</accession>
<reference evidence="1 2" key="1">
    <citation type="journal article" date="2016" name="DNA Res.">
        <title>Genome sequence of Aspergillus luchuensis NBRC 4314.</title>
        <authorList>
            <person name="Yamada O."/>
            <person name="Machida M."/>
            <person name="Hosoyama A."/>
            <person name="Goto M."/>
            <person name="Takahashi T."/>
            <person name="Futagami T."/>
            <person name="Yamagata Y."/>
            <person name="Takeuchi M."/>
            <person name="Kobayashi T."/>
            <person name="Koike H."/>
            <person name="Abe K."/>
            <person name="Asai K."/>
            <person name="Arita M."/>
            <person name="Fujita N."/>
            <person name="Fukuda K."/>
            <person name="Higa K."/>
            <person name="Horikawa H."/>
            <person name="Ishikawa T."/>
            <person name="Jinno K."/>
            <person name="Kato Y."/>
            <person name="Kirimura K."/>
            <person name="Mizutani O."/>
            <person name="Nakasone K."/>
            <person name="Sano M."/>
            <person name="Shiraishi Y."/>
            <person name="Tsukahara M."/>
            <person name="Gomi K."/>
        </authorList>
    </citation>
    <scope>NUCLEOTIDE SEQUENCE [LARGE SCALE GENOMIC DNA]</scope>
    <source>
        <strain evidence="1 2">RIB 2604</strain>
    </source>
</reference>
<gene>
    <name evidence="1" type="ORF">RIB2604_00400040</name>
</gene>
<comment type="caution">
    <text evidence="1">The sequence shown here is derived from an EMBL/GenBank/DDBJ whole genome shotgun (WGS) entry which is preliminary data.</text>
</comment>
<dbReference type="InterPro" id="IPR029058">
    <property type="entry name" value="AB_hydrolase_fold"/>
</dbReference>
<dbReference type="VEuPathDB" id="FungiDB:ASPFODRAFT_138841"/>
<evidence type="ECO:0000313" key="1">
    <source>
        <dbReference type="EMBL" id="GAT19072.1"/>
    </source>
</evidence>
<dbReference type="Gene3D" id="3.40.50.1820">
    <property type="entry name" value="alpha/beta hydrolase"/>
    <property type="match status" value="1"/>
</dbReference>
<name>A0A146EZA7_ASPKA</name>
<evidence type="ECO:0000313" key="2">
    <source>
        <dbReference type="Proteomes" id="UP000075230"/>
    </source>
</evidence>
<protein>
    <submittedName>
        <fullName evidence="1">Toxin biosynthesis protein</fullName>
    </submittedName>
</protein>
<organism evidence="1 2">
    <name type="scientific">Aspergillus kawachii</name>
    <name type="common">White koji mold</name>
    <name type="synonym">Aspergillus awamori var. kawachi</name>
    <dbReference type="NCBI Taxonomy" id="1069201"/>
    <lineage>
        <taxon>Eukaryota</taxon>
        <taxon>Fungi</taxon>
        <taxon>Dikarya</taxon>
        <taxon>Ascomycota</taxon>
        <taxon>Pezizomycotina</taxon>
        <taxon>Eurotiomycetes</taxon>
        <taxon>Eurotiomycetidae</taxon>
        <taxon>Eurotiales</taxon>
        <taxon>Aspergillaceae</taxon>
        <taxon>Aspergillus</taxon>
        <taxon>Aspergillus subgen. Circumdati</taxon>
    </lineage>
</organism>
<dbReference type="EMBL" id="BCWF01000004">
    <property type="protein sequence ID" value="GAT19072.1"/>
    <property type="molecule type" value="Genomic_DNA"/>
</dbReference>